<accession>M0NCA6</accession>
<dbReference type="EMBL" id="AOMF01000133">
    <property type="protein sequence ID" value="EMA54734.1"/>
    <property type="molecule type" value="Genomic_DNA"/>
</dbReference>
<keyword evidence="1" id="KW-0472">Membrane</keyword>
<keyword evidence="1" id="KW-1133">Transmembrane helix</keyword>
<dbReference type="STRING" id="1227457.C451_06125"/>
<dbReference type="OrthoDB" id="330759at2157"/>
<feature type="transmembrane region" description="Helical" evidence="1">
    <location>
        <begin position="20"/>
        <end position="41"/>
    </location>
</feature>
<dbReference type="PATRIC" id="fig|1227457.3.peg.1080"/>
<sequence>MATAAQSNRIDTASVGTLHWVGIALAVITGVIHLFLGVSFITTPLGWSFLIAGVGFLGGVAAMLTNTRRRLVVLLGIPFTAGQIVIWYLVNAPEFSALGIGDKVVQALLIVVLVGLYRR</sequence>
<gene>
    <name evidence="2" type="ORF">C451_06125</name>
</gene>
<keyword evidence="3" id="KW-1185">Reference proteome</keyword>
<reference evidence="2 3" key="1">
    <citation type="journal article" date="2014" name="PLoS Genet.">
        <title>Phylogenetically driven sequencing of extremely halophilic archaea reveals strategies for static and dynamic osmo-response.</title>
        <authorList>
            <person name="Becker E.A."/>
            <person name="Seitzer P.M."/>
            <person name="Tritt A."/>
            <person name="Larsen D."/>
            <person name="Krusor M."/>
            <person name="Yao A.I."/>
            <person name="Wu D."/>
            <person name="Madern D."/>
            <person name="Eisen J.A."/>
            <person name="Darling A.E."/>
            <person name="Facciotti M.T."/>
        </authorList>
    </citation>
    <scope>NUCLEOTIDE SEQUENCE [LARGE SCALE GENOMIC DNA]</scope>
    <source>
        <strain evidence="2 3">JCM 13552</strain>
    </source>
</reference>
<dbReference type="AlphaFoldDB" id="M0NCA6"/>
<keyword evidence="1" id="KW-0812">Transmembrane</keyword>
<dbReference type="RefSeq" id="WP_007738757.1">
    <property type="nucleotide sequence ID" value="NZ_AOMF01000133.1"/>
</dbReference>
<dbReference type="Proteomes" id="UP000011680">
    <property type="component" value="Unassembled WGS sequence"/>
</dbReference>
<evidence type="ECO:0000313" key="3">
    <source>
        <dbReference type="Proteomes" id="UP000011680"/>
    </source>
</evidence>
<comment type="caution">
    <text evidence="2">The sequence shown here is derived from an EMBL/GenBank/DDBJ whole genome shotgun (WGS) entry which is preliminary data.</text>
</comment>
<dbReference type="eggNOG" id="arCOG04524">
    <property type="taxonomic scope" value="Archaea"/>
</dbReference>
<feature type="transmembrane region" description="Helical" evidence="1">
    <location>
        <begin position="96"/>
        <end position="117"/>
    </location>
</feature>
<proteinExistence type="predicted"/>
<evidence type="ECO:0000256" key="1">
    <source>
        <dbReference type="SAM" id="Phobius"/>
    </source>
</evidence>
<feature type="transmembrane region" description="Helical" evidence="1">
    <location>
        <begin position="71"/>
        <end position="90"/>
    </location>
</feature>
<dbReference type="InterPro" id="IPR055898">
    <property type="entry name" value="DUF7475"/>
</dbReference>
<evidence type="ECO:0000313" key="2">
    <source>
        <dbReference type="EMBL" id="EMA54734.1"/>
    </source>
</evidence>
<feature type="transmembrane region" description="Helical" evidence="1">
    <location>
        <begin position="47"/>
        <end position="64"/>
    </location>
</feature>
<name>M0NCA6_9EURY</name>
<organism evidence="2 3">
    <name type="scientific">Halococcus thailandensis JCM 13552</name>
    <dbReference type="NCBI Taxonomy" id="1227457"/>
    <lineage>
        <taxon>Archaea</taxon>
        <taxon>Methanobacteriati</taxon>
        <taxon>Methanobacteriota</taxon>
        <taxon>Stenosarchaea group</taxon>
        <taxon>Halobacteria</taxon>
        <taxon>Halobacteriales</taxon>
        <taxon>Halococcaceae</taxon>
        <taxon>Halococcus</taxon>
    </lineage>
</organism>
<protein>
    <submittedName>
        <fullName evidence="2">Uncharacterized protein</fullName>
    </submittedName>
</protein>
<dbReference type="Pfam" id="PF24287">
    <property type="entry name" value="DUF7475"/>
    <property type="match status" value="1"/>
</dbReference>